<proteinExistence type="predicted"/>
<dbReference type="RefSeq" id="WP_061926960.1">
    <property type="nucleotide sequence ID" value="NZ_CP012669.1"/>
</dbReference>
<dbReference type="Pfam" id="PF07372">
    <property type="entry name" value="DUF1491"/>
    <property type="match status" value="1"/>
</dbReference>
<keyword evidence="2" id="KW-1185">Reference proteome</keyword>
<evidence type="ECO:0008006" key="3">
    <source>
        <dbReference type="Google" id="ProtNLM"/>
    </source>
</evidence>
<sequence>MDTRLPAHLEIGAILRAVQAEGGFGTVIHRGEQDAGTILILTMYRGDQVTLFERMPQLDGSRPFIAAKRENPENPREIDEYVAKRKRQDPDIWVIELDVADGERFVASLPR</sequence>
<accession>A0A0M3TB37</accession>
<organism evidence="1 2">
    <name type="scientific">Altererythrobacter epoxidivorans</name>
    <dbReference type="NCBI Taxonomy" id="361183"/>
    <lineage>
        <taxon>Bacteria</taxon>
        <taxon>Pseudomonadati</taxon>
        <taxon>Pseudomonadota</taxon>
        <taxon>Alphaproteobacteria</taxon>
        <taxon>Sphingomonadales</taxon>
        <taxon>Erythrobacteraceae</taxon>
        <taxon>Altererythrobacter</taxon>
    </lineage>
</organism>
<gene>
    <name evidence="1" type="ORF">AMC99_02533</name>
</gene>
<evidence type="ECO:0000313" key="2">
    <source>
        <dbReference type="Proteomes" id="UP000057938"/>
    </source>
</evidence>
<dbReference type="EMBL" id="CP012669">
    <property type="protein sequence ID" value="ALE17806.1"/>
    <property type="molecule type" value="Genomic_DNA"/>
</dbReference>
<dbReference type="AlphaFoldDB" id="A0A0M3TB37"/>
<reference evidence="1 2" key="1">
    <citation type="submission" date="2015-09" db="EMBL/GenBank/DDBJ databases">
        <title>Complete genome sequence of a benzo[a]pyrene-degrading bacterium Altererythrobacter epoxidivorans CGMCC 1.7731T.</title>
        <authorList>
            <person name="Li Z."/>
            <person name="Cheng H."/>
            <person name="Huo Y."/>
            <person name="Xu X."/>
        </authorList>
    </citation>
    <scope>NUCLEOTIDE SEQUENCE [LARGE SCALE GENOMIC DNA]</scope>
    <source>
        <strain evidence="1 2">CGMCC 1.7731</strain>
    </source>
</reference>
<evidence type="ECO:0000313" key="1">
    <source>
        <dbReference type="EMBL" id="ALE17806.1"/>
    </source>
</evidence>
<dbReference type="Proteomes" id="UP000057938">
    <property type="component" value="Chromosome"/>
</dbReference>
<name>A0A0M3TB37_9SPHN</name>
<protein>
    <recommendedName>
        <fullName evidence="3">ATP-dependent Zn protease</fullName>
    </recommendedName>
</protein>
<dbReference type="STRING" id="361183.AMC99_02533"/>
<dbReference type="KEGG" id="aep:AMC99_02533"/>
<dbReference type="Gene3D" id="3.40.1530.20">
    <property type="entry name" value="Protein of unknown function (DUF1491)"/>
    <property type="match status" value="1"/>
</dbReference>
<dbReference type="PATRIC" id="fig|361183.4.peg.2488"/>
<dbReference type="InterPro" id="IPR009964">
    <property type="entry name" value="DUF1491"/>
</dbReference>
<dbReference type="OrthoDB" id="9809136at2"/>